<accession>A0A9J6B269</accession>
<gene>
    <name evidence="1" type="ORF">H5410_002578</name>
</gene>
<comment type="caution">
    <text evidence="1">The sequence shown here is derived from an EMBL/GenBank/DDBJ whole genome shotgun (WGS) entry which is preliminary data.</text>
</comment>
<proteinExistence type="predicted"/>
<dbReference type="EMBL" id="JACXVP010000001">
    <property type="protein sequence ID" value="KAG5630861.1"/>
    <property type="molecule type" value="Genomic_DNA"/>
</dbReference>
<organism evidence="1 2">
    <name type="scientific">Solanum commersonii</name>
    <name type="common">Commerson's wild potato</name>
    <name type="synonym">Commerson's nightshade</name>
    <dbReference type="NCBI Taxonomy" id="4109"/>
    <lineage>
        <taxon>Eukaryota</taxon>
        <taxon>Viridiplantae</taxon>
        <taxon>Streptophyta</taxon>
        <taxon>Embryophyta</taxon>
        <taxon>Tracheophyta</taxon>
        <taxon>Spermatophyta</taxon>
        <taxon>Magnoliopsida</taxon>
        <taxon>eudicotyledons</taxon>
        <taxon>Gunneridae</taxon>
        <taxon>Pentapetalae</taxon>
        <taxon>asterids</taxon>
        <taxon>lamiids</taxon>
        <taxon>Solanales</taxon>
        <taxon>Solanaceae</taxon>
        <taxon>Solanoideae</taxon>
        <taxon>Solaneae</taxon>
        <taxon>Solanum</taxon>
    </lineage>
</organism>
<evidence type="ECO:0000313" key="1">
    <source>
        <dbReference type="EMBL" id="KAG5630861.1"/>
    </source>
</evidence>
<sequence>MIKTTTLEVMKCWPAPLLSDSTPKWIEAPVPIEMEDLNVSATYRLEFISSTIMPSQNESILRHTNASFLGSIILGRD</sequence>
<dbReference type="AlphaFoldDB" id="A0A9J6B269"/>
<dbReference type="Proteomes" id="UP000824120">
    <property type="component" value="Chromosome 1"/>
</dbReference>
<evidence type="ECO:0000313" key="2">
    <source>
        <dbReference type="Proteomes" id="UP000824120"/>
    </source>
</evidence>
<dbReference type="PANTHER" id="PTHR33180">
    <property type="entry name" value="PHOTOSYSTEM II CP43 REACTION CENTER PROTEIN"/>
    <property type="match status" value="1"/>
</dbReference>
<name>A0A9J6B269_SOLCO</name>
<keyword evidence="2" id="KW-1185">Reference proteome</keyword>
<dbReference type="OrthoDB" id="1306244at2759"/>
<protein>
    <submittedName>
        <fullName evidence="1">Uncharacterized protein</fullName>
    </submittedName>
</protein>
<reference evidence="1 2" key="1">
    <citation type="submission" date="2020-09" db="EMBL/GenBank/DDBJ databases">
        <title>De no assembly of potato wild relative species, Solanum commersonii.</title>
        <authorList>
            <person name="Cho K."/>
        </authorList>
    </citation>
    <scope>NUCLEOTIDE SEQUENCE [LARGE SCALE GENOMIC DNA]</scope>
    <source>
        <strain evidence="1">LZ3.2</strain>
        <tissue evidence="1">Leaf</tissue>
    </source>
</reference>
<dbReference type="PANTHER" id="PTHR33180:SF31">
    <property type="entry name" value="POLYPROTEIN PROTEIN"/>
    <property type="match status" value="1"/>
</dbReference>